<dbReference type="Proteomes" id="UP000238325">
    <property type="component" value="Unassembled WGS sequence"/>
</dbReference>
<dbReference type="OrthoDB" id="5386209at2"/>
<sequence>MDNYDYYAEKVITYLPLVILSIIAVVLLLPNSRKRFLRIQASLPTSKIKSVAMGLVEIQGKLIMKEPLISPVAREECIGYYYTIEDVTRDKEGKNSYTTIHKETQCNLFQMQDDTGTIEVHPEGIELIFIEETNVSYNGQKRYKETLLKSGQEMLLVGAADSRNGEAFIKKDTGHKLLGITTAAGISVWNKYQPLLRSFLVTCIVILIVMILILSQ</sequence>
<evidence type="ECO:0008006" key="6">
    <source>
        <dbReference type="Google" id="ProtNLM"/>
    </source>
</evidence>
<feature type="transmembrane region" description="Helical" evidence="1">
    <location>
        <begin position="12"/>
        <end position="29"/>
    </location>
</feature>
<keyword evidence="1" id="KW-0472">Membrane</keyword>
<evidence type="ECO:0000256" key="1">
    <source>
        <dbReference type="SAM" id="Phobius"/>
    </source>
</evidence>
<name>A0A2S9D101_CHRCI</name>
<reference evidence="4 5" key="1">
    <citation type="submission" date="2017-09" db="EMBL/GenBank/DDBJ databases">
        <title>Genomic, metabolic, and phenotypic characteristics of bacterial isolates from the natural microbiome of the model nematode Caenorhabditis elegans.</title>
        <authorList>
            <person name="Zimmermann J."/>
            <person name="Obeng N."/>
            <person name="Yang W."/>
            <person name="Obeng O."/>
            <person name="Kissoyan K."/>
            <person name="Pees B."/>
            <person name="Dirksen P."/>
            <person name="Hoppner M."/>
            <person name="Franke A."/>
            <person name="Rosenstiel P."/>
            <person name="Leippe M."/>
            <person name="Dierking K."/>
            <person name="Kaleta C."/>
            <person name="Schulenburg H."/>
        </authorList>
    </citation>
    <scope>NUCLEOTIDE SEQUENCE [LARGE SCALE GENOMIC DNA]</scope>
    <source>
        <strain evidence="2 5">MYb25</strain>
        <strain evidence="3 4">MYb44</strain>
    </source>
</reference>
<evidence type="ECO:0000313" key="4">
    <source>
        <dbReference type="Proteomes" id="UP000238325"/>
    </source>
</evidence>
<evidence type="ECO:0000313" key="5">
    <source>
        <dbReference type="Proteomes" id="UP000238534"/>
    </source>
</evidence>
<evidence type="ECO:0000313" key="2">
    <source>
        <dbReference type="EMBL" id="PRB86400.1"/>
    </source>
</evidence>
<accession>A0A2S9D101</accession>
<organism evidence="2 5">
    <name type="scientific">Chryseobacterium culicis</name>
    <dbReference type="NCBI Taxonomy" id="680127"/>
    <lineage>
        <taxon>Bacteria</taxon>
        <taxon>Pseudomonadati</taxon>
        <taxon>Bacteroidota</taxon>
        <taxon>Flavobacteriia</taxon>
        <taxon>Flavobacteriales</taxon>
        <taxon>Weeksellaceae</taxon>
        <taxon>Chryseobacterium group</taxon>
        <taxon>Chryseobacterium</taxon>
    </lineage>
</organism>
<keyword evidence="1" id="KW-0812">Transmembrane</keyword>
<evidence type="ECO:0000313" key="3">
    <source>
        <dbReference type="EMBL" id="PRB92153.1"/>
    </source>
</evidence>
<keyword evidence="4" id="KW-1185">Reference proteome</keyword>
<keyword evidence="1" id="KW-1133">Transmembrane helix</keyword>
<dbReference type="AlphaFoldDB" id="A0A2S9D101"/>
<proteinExistence type="predicted"/>
<gene>
    <name evidence="2" type="ORF">CQ022_09160</name>
    <name evidence="3" type="ORF">CQ033_02830</name>
</gene>
<dbReference type="RefSeq" id="WP_105681115.1">
    <property type="nucleotide sequence ID" value="NZ_JBBGZD010000001.1"/>
</dbReference>
<protein>
    <recommendedName>
        <fullName evidence="6">RING-type E3 ubiquitin transferase</fullName>
    </recommendedName>
</protein>
<dbReference type="Proteomes" id="UP000238534">
    <property type="component" value="Unassembled WGS sequence"/>
</dbReference>
<feature type="transmembrane region" description="Helical" evidence="1">
    <location>
        <begin position="195"/>
        <end position="214"/>
    </location>
</feature>
<comment type="caution">
    <text evidence="2">The sequence shown here is derived from an EMBL/GenBank/DDBJ whole genome shotgun (WGS) entry which is preliminary data.</text>
</comment>
<dbReference type="EMBL" id="PCPP01000001">
    <property type="protein sequence ID" value="PRB86400.1"/>
    <property type="molecule type" value="Genomic_DNA"/>
</dbReference>
<dbReference type="EMBL" id="PCPH01000001">
    <property type="protein sequence ID" value="PRB92153.1"/>
    <property type="molecule type" value="Genomic_DNA"/>
</dbReference>